<feature type="transmembrane region" description="Helical" evidence="5">
    <location>
        <begin position="52"/>
        <end position="70"/>
    </location>
</feature>
<reference evidence="7 8" key="1">
    <citation type="submission" date="2019-02" db="EMBL/GenBank/DDBJ databases">
        <title>Deep-cultivation of Planctomycetes and their phenomic and genomic characterization uncovers novel biology.</title>
        <authorList>
            <person name="Wiegand S."/>
            <person name="Jogler M."/>
            <person name="Boedeker C."/>
            <person name="Pinto D."/>
            <person name="Vollmers J."/>
            <person name="Rivas-Marin E."/>
            <person name="Kohn T."/>
            <person name="Peeters S.H."/>
            <person name="Heuer A."/>
            <person name="Rast P."/>
            <person name="Oberbeckmann S."/>
            <person name="Bunk B."/>
            <person name="Jeske O."/>
            <person name="Meyerdierks A."/>
            <person name="Storesund J.E."/>
            <person name="Kallscheuer N."/>
            <person name="Luecker S."/>
            <person name="Lage O.M."/>
            <person name="Pohl T."/>
            <person name="Merkel B.J."/>
            <person name="Hornburger P."/>
            <person name="Mueller R.-W."/>
            <person name="Bruemmer F."/>
            <person name="Labrenz M."/>
            <person name="Spormann A.M."/>
            <person name="Op Den Camp H."/>
            <person name="Overmann J."/>
            <person name="Amann R."/>
            <person name="Jetten M.S.M."/>
            <person name="Mascher T."/>
            <person name="Medema M.H."/>
            <person name="Devos D.P."/>
            <person name="Kaster A.-K."/>
            <person name="Ovreas L."/>
            <person name="Rohde M."/>
            <person name="Galperin M.Y."/>
            <person name="Jogler C."/>
        </authorList>
    </citation>
    <scope>NUCLEOTIDE SEQUENCE [LARGE SCALE GENOMIC DNA]</scope>
    <source>
        <strain evidence="7 8">Pan14r</strain>
    </source>
</reference>
<keyword evidence="4 5" id="KW-0472">Membrane</keyword>
<evidence type="ECO:0000256" key="4">
    <source>
        <dbReference type="ARBA" id="ARBA00023136"/>
    </source>
</evidence>
<evidence type="ECO:0000256" key="3">
    <source>
        <dbReference type="ARBA" id="ARBA00022989"/>
    </source>
</evidence>
<feature type="transmembrane region" description="Helical" evidence="5">
    <location>
        <begin position="262"/>
        <end position="282"/>
    </location>
</feature>
<dbReference type="EMBL" id="SJPL01000001">
    <property type="protein sequence ID" value="TWT68045.1"/>
    <property type="molecule type" value="Genomic_DNA"/>
</dbReference>
<protein>
    <submittedName>
        <fullName evidence="7">O-Antigen ligase</fullName>
    </submittedName>
</protein>
<proteinExistence type="predicted"/>
<dbReference type="GO" id="GO:0016020">
    <property type="term" value="C:membrane"/>
    <property type="evidence" value="ECO:0007669"/>
    <property type="project" value="UniProtKB-SubCell"/>
</dbReference>
<keyword evidence="7" id="KW-0436">Ligase</keyword>
<feature type="transmembrane region" description="Helical" evidence="5">
    <location>
        <begin position="6"/>
        <end position="23"/>
    </location>
</feature>
<evidence type="ECO:0000259" key="6">
    <source>
        <dbReference type="Pfam" id="PF04932"/>
    </source>
</evidence>
<evidence type="ECO:0000256" key="1">
    <source>
        <dbReference type="ARBA" id="ARBA00004141"/>
    </source>
</evidence>
<comment type="caution">
    <text evidence="7">The sequence shown here is derived from an EMBL/GenBank/DDBJ whole genome shotgun (WGS) entry which is preliminary data.</text>
</comment>
<name>A0A5C5Y160_9PLAN</name>
<dbReference type="InterPro" id="IPR051533">
    <property type="entry name" value="WaaL-like"/>
</dbReference>
<feature type="transmembrane region" description="Helical" evidence="5">
    <location>
        <begin position="222"/>
        <end position="255"/>
    </location>
</feature>
<dbReference type="AlphaFoldDB" id="A0A5C5Y160"/>
<dbReference type="GO" id="GO:0016874">
    <property type="term" value="F:ligase activity"/>
    <property type="evidence" value="ECO:0007669"/>
    <property type="project" value="UniProtKB-KW"/>
</dbReference>
<sequence length="461" mass="50705">MFSVETSYLFFVILSLIVAAIAAWKTGRQWALGVGVAVSMSAASWFEIDIAGFPVDVLSTVSIVLLVVASAMYWRRLLWPITVMDVLVTALAVWHGVVDLQYGDPVATTAARAYAEWWLAYAAGRYAFMHRSSLSVLAPWFAGVAVVLSVAAMIECWTGINLWEAIFHVADDRVNRPQGLRFDLFHRAIATTRHPIFLGVILMLLSPWAWVTWDSALTRRRAWWGVIAFVLILLGIAATVSRGPVLGMAVAVVFFACVQWRIARIILVPVIVIAIALLVWRFDDVVTKLDESVGVESATIVEVDEDAEIYTGTRNRIFVMKIYGPIVLKGGLLGFGTDNTDQFPPNVPGLPADKRSRLRLRIVDNSFVLVGLRFGIVGLTIFTSLFVAAVVGCLRLRRAVSTYLIPCGPVSVTVLASMFVGVALELLTVYCDYDFVPVLLMHFGVVSGVQLSIREAIRNPA</sequence>
<evidence type="ECO:0000256" key="5">
    <source>
        <dbReference type="SAM" id="Phobius"/>
    </source>
</evidence>
<keyword evidence="2 5" id="KW-0812">Transmembrane</keyword>
<keyword evidence="8" id="KW-1185">Reference proteome</keyword>
<evidence type="ECO:0000256" key="2">
    <source>
        <dbReference type="ARBA" id="ARBA00022692"/>
    </source>
</evidence>
<evidence type="ECO:0000313" key="7">
    <source>
        <dbReference type="EMBL" id="TWT68045.1"/>
    </source>
</evidence>
<evidence type="ECO:0000313" key="8">
    <source>
        <dbReference type="Proteomes" id="UP000317238"/>
    </source>
</evidence>
<feature type="transmembrane region" description="Helical" evidence="5">
    <location>
        <begin position="184"/>
        <end position="210"/>
    </location>
</feature>
<gene>
    <name evidence="7" type="ORF">Pan14r_02830</name>
</gene>
<dbReference type="RefSeq" id="WP_146438096.1">
    <property type="nucleotide sequence ID" value="NZ_SJPL01000001.1"/>
</dbReference>
<keyword evidence="3 5" id="KW-1133">Transmembrane helix</keyword>
<dbReference type="Proteomes" id="UP000317238">
    <property type="component" value="Unassembled WGS sequence"/>
</dbReference>
<feature type="transmembrane region" description="Helical" evidence="5">
    <location>
        <begin position="140"/>
        <end position="163"/>
    </location>
</feature>
<dbReference type="PANTHER" id="PTHR37422">
    <property type="entry name" value="TEICHURONIC ACID BIOSYNTHESIS PROTEIN TUAE"/>
    <property type="match status" value="1"/>
</dbReference>
<organism evidence="7 8">
    <name type="scientific">Crateriforma conspicua</name>
    <dbReference type="NCBI Taxonomy" id="2527996"/>
    <lineage>
        <taxon>Bacteria</taxon>
        <taxon>Pseudomonadati</taxon>
        <taxon>Planctomycetota</taxon>
        <taxon>Planctomycetia</taxon>
        <taxon>Planctomycetales</taxon>
        <taxon>Planctomycetaceae</taxon>
        <taxon>Crateriforma</taxon>
    </lineage>
</organism>
<feature type="transmembrane region" description="Helical" evidence="5">
    <location>
        <begin position="367"/>
        <end position="391"/>
    </location>
</feature>
<feature type="transmembrane region" description="Helical" evidence="5">
    <location>
        <begin position="435"/>
        <end position="453"/>
    </location>
</feature>
<feature type="domain" description="O-antigen ligase-related" evidence="6">
    <location>
        <begin position="227"/>
        <end position="382"/>
    </location>
</feature>
<feature type="transmembrane region" description="Helical" evidence="5">
    <location>
        <begin position="403"/>
        <end position="423"/>
    </location>
</feature>
<dbReference type="InterPro" id="IPR007016">
    <property type="entry name" value="O-antigen_ligase-rel_domated"/>
</dbReference>
<accession>A0A5C5Y160</accession>
<dbReference type="PANTHER" id="PTHR37422:SF13">
    <property type="entry name" value="LIPOPOLYSACCHARIDE BIOSYNTHESIS PROTEIN PA4999-RELATED"/>
    <property type="match status" value="1"/>
</dbReference>
<comment type="subcellular location">
    <subcellularLocation>
        <location evidence="1">Membrane</location>
        <topology evidence="1">Multi-pass membrane protein</topology>
    </subcellularLocation>
</comment>
<dbReference type="OrthoDB" id="283956at2"/>
<dbReference type="Pfam" id="PF04932">
    <property type="entry name" value="Wzy_C"/>
    <property type="match status" value="1"/>
</dbReference>